<evidence type="ECO:0000313" key="2">
    <source>
        <dbReference type="EMBL" id="GBP29005.1"/>
    </source>
</evidence>
<name>A0A4C1URC4_EUMVA</name>
<dbReference type="OrthoDB" id="6725171at2759"/>
<gene>
    <name evidence="2" type="ORF">EVAR_83905_1</name>
</gene>
<feature type="region of interest" description="Disordered" evidence="1">
    <location>
        <begin position="166"/>
        <end position="185"/>
    </location>
</feature>
<evidence type="ECO:0000313" key="3">
    <source>
        <dbReference type="Proteomes" id="UP000299102"/>
    </source>
</evidence>
<comment type="caution">
    <text evidence="2">The sequence shown here is derived from an EMBL/GenBank/DDBJ whole genome shotgun (WGS) entry which is preliminary data.</text>
</comment>
<evidence type="ECO:0000256" key="1">
    <source>
        <dbReference type="SAM" id="MobiDB-lite"/>
    </source>
</evidence>
<proteinExistence type="predicted"/>
<dbReference type="AlphaFoldDB" id="A0A4C1URC4"/>
<feature type="region of interest" description="Disordered" evidence="1">
    <location>
        <begin position="27"/>
        <end position="53"/>
    </location>
</feature>
<sequence length="185" mass="21110">MRIESGTGIEGGIRIGTCSNRDRLRNSASNWHREQDLHRNRERDSDHDHDSDRNRTIYKNVYTNKETNYSNAMNSCFLKSQLVFQVRASTDRVVNTLFVLLSTVSALSKQLTFNLRTARVDALVEFINDTVTADGQAIWRHEFPLNTRTLGAWLLWEMCVPNRQKGPIGRAPPPGQVSGRHCSTH</sequence>
<dbReference type="Proteomes" id="UP000299102">
    <property type="component" value="Unassembled WGS sequence"/>
</dbReference>
<dbReference type="EMBL" id="BGZK01000214">
    <property type="protein sequence ID" value="GBP29005.1"/>
    <property type="molecule type" value="Genomic_DNA"/>
</dbReference>
<accession>A0A4C1URC4</accession>
<keyword evidence="3" id="KW-1185">Reference proteome</keyword>
<reference evidence="2 3" key="1">
    <citation type="journal article" date="2019" name="Commun. Biol.">
        <title>The bagworm genome reveals a unique fibroin gene that provides high tensile strength.</title>
        <authorList>
            <person name="Kono N."/>
            <person name="Nakamura H."/>
            <person name="Ohtoshi R."/>
            <person name="Tomita M."/>
            <person name="Numata K."/>
            <person name="Arakawa K."/>
        </authorList>
    </citation>
    <scope>NUCLEOTIDE SEQUENCE [LARGE SCALE GENOMIC DNA]</scope>
</reference>
<organism evidence="2 3">
    <name type="scientific">Eumeta variegata</name>
    <name type="common">Bagworm moth</name>
    <name type="synonym">Eumeta japonica</name>
    <dbReference type="NCBI Taxonomy" id="151549"/>
    <lineage>
        <taxon>Eukaryota</taxon>
        <taxon>Metazoa</taxon>
        <taxon>Ecdysozoa</taxon>
        <taxon>Arthropoda</taxon>
        <taxon>Hexapoda</taxon>
        <taxon>Insecta</taxon>
        <taxon>Pterygota</taxon>
        <taxon>Neoptera</taxon>
        <taxon>Endopterygota</taxon>
        <taxon>Lepidoptera</taxon>
        <taxon>Glossata</taxon>
        <taxon>Ditrysia</taxon>
        <taxon>Tineoidea</taxon>
        <taxon>Psychidae</taxon>
        <taxon>Oiketicinae</taxon>
        <taxon>Eumeta</taxon>
    </lineage>
</organism>
<protein>
    <submittedName>
        <fullName evidence="2">Uncharacterized protein</fullName>
    </submittedName>
</protein>